<dbReference type="SUPFAM" id="SSF56672">
    <property type="entry name" value="DNA/RNA polymerases"/>
    <property type="match status" value="1"/>
</dbReference>
<name>A0ABU8VWU5_9BURK</name>
<evidence type="ECO:0000256" key="1">
    <source>
        <dbReference type="ARBA" id="ARBA00022763"/>
    </source>
</evidence>
<comment type="caution">
    <text evidence="2">The sequence shown here is derived from an EMBL/GenBank/DDBJ whole genome shotgun (WGS) entry which is preliminary data.</text>
</comment>
<reference evidence="2 3" key="1">
    <citation type="submission" date="2024-03" db="EMBL/GenBank/DDBJ databases">
        <title>Novel species of the genus Variovorax.</title>
        <authorList>
            <person name="Liu Q."/>
            <person name="Xin Y.-H."/>
        </authorList>
    </citation>
    <scope>NUCLEOTIDE SEQUENCE [LARGE SCALE GENOMIC DNA]</scope>
    <source>
        <strain evidence="2 3">KACC 18501</strain>
    </source>
</reference>
<dbReference type="Proteomes" id="UP001363010">
    <property type="component" value="Unassembled WGS sequence"/>
</dbReference>
<gene>
    <name evidence="2" type="ORF">WKW80_06590</name>
</gene>
<proteinExistence type="predicted"/>
<dbReference type="InterPro" id="IPR050356">
    <property type="entry name" value="SulA_CellDiv_inhibitor"/>
</dbReference>
<dbReference type="PANTHER" id="PTHR35369:SF2">
    <property type="entry name" value="BLR3025 PROTEIN"/>
    <property type="match status" value="1"/>
</dbReference>
<evidence type="ECO:0000313" key="2">
    <source>
        <dbReference type="EMBL" id="MEJ8821704.1"/>
    </source>
</evidence>
<dbReference type="EMBL" id="JBBKZV010000002">
    <property type="protein sequence ID" value="MEJ8821704.1"/>
    <property type="molecule type" value="Genomic_DNA"/>
</dbReference>
<dbReference type="InterPro" id="IPR043502">
    <property type="entry name" value="DNA/RNA_pol_sf"/>
</dbReference>
<dbReference type="RefSeq" id="WP_340362741.1">
    <property type="nucleotide sequence ID" value="NZ_JBBKZV010000002.1"/>
</dbReference>
<dbReference type="CDD" id="cd03468">
    <property type="entry name" value="PolY_like"/>
    <property type="match status" value="1"/>
</dbReference>
<sequence length="429" mass="48339">MHWIALRWQPEAELSREALGWWALQFTPRVAWLDEGLLLEVSACERLWGGRLSLMRQISASNPSEARVQQAQGATSLIALARLRLFARGQKPPADVPAALPLDTLSAAQPHLDVLARLGCQTWGEVAALPRGGLARRFDTVLREALDIAWGQRPDQYKWLTLPDVFEQKLELPALAETAPELMWSANRLLSALQVWLRARQRGAVALELQWTLDLKRFNGVDLPPHQAIIVRTAQPTQDMAHLRRLMSEKLALTQLAAPASWLRLRTVETSPWAAASTSFLPEDSRKGDKLHELVERLSARLGAPQVVVPVRRADHRPEAMQEWQPALAAKRSAPTPPQPDALYPPWLLREPLRLEMDGERPCYQGRLRRLTGPHQVAAGWWNSGEPAVRDYYIAESPGAGLVWIYRERASAPLRSDVLPRWYLQGLYA</sequence>
<protein>
    <submittedName>
        <fullName evidence="2">DNA polymerase Y family protein</fullName>
    </submittedName>
</protein>
<keyword evidence="1" id="KW-0227">DNA damage</keyword>
<keyword evidence="3" id="KW-1185">Reference proteome</keyword>
<dbReference type="PANTHER" id="PTHR35369">
    <property type="entry name" value="BLR3025 PROTEIN-RELATED"/>
    <property type="match status" value="1"/>
</dbReference>
<evidence type="ECO:0000313" key="3">
    <source>
        <dbReference type="Proteomes" id="UP001363010"/>
    </source>
</evidence>
<accession>A0ABU8VWU5</accession>
<organism evidence="2 3">
    <name type="scientific">Variovorax humicola</name>
    <dbReference type="NCBI Taxonomy" id="1769758"/>
    <lineage>
        <taxon>Bacteria</taxon>
        <taxon>Pseudomonadati</taxon>
        <taxon>Pseudomonadota</taxon>
        <taxon>Betaproteobacteria</taxon>
        <taxon>Burkholderiales</taxon>
        <taxon>Comamonadaceae</taxon>
        <taxon>Variovorax</taxon>
    </lineage>
</organism>